<dbReference type="PANTHER" id="PTHR30537">
    <property type="entry name" value="HTH-TYPE TRANSCRIPTIONAL REGULATOR"/>
    <property type="match status" value="1"/>
</dbReference>
<evidence type="ECO:0000256" key="1">
    <source>
        <dbReference type="ARBA" id="ARBA00009437"/>
    </source>
</evidence>
<dbReference type="Gene3D" id="3.40.190.290">
    <property type="match status" value="1"/>
</dbReference>
<dbReference type="AlphaFoldDB" id="A0A178LH29"/>
<dbReference type="Pfam" id="PF03466">
    <property type="entry name" value="LysR_substrate"/>
    <property type="match status" value="1"/>
</dbReference>
<evidence type="ECO:0000256" key="3">
    <source>
        <dbReference type="ARBA" id="ARBA00023125"/>
    </source>
</evidence>
<evidence type="ECO:0000256" key="4">
    <source>
        <dbReference type="ARBA" id="ARBA00023163"/>
    </source>
</evidence>
<dbReference type="InterPro" id="IPR058163">
    <property type="entry name" value="LysR-type_TF_proteobact-type"/>
</dbReference>
<keyword evidence="3" id="KW-0238">DNA-binding</keyword>
<evidence type="ECO:0000256" key="2">
    <source>
        <dbReference type="ARBA" id="ARBA00023015"/>
    </source>
</evidence>
<dbReference type="InterPro" id="IPR036388">
    <property type="entry name" value="WH-like_DNA-bd_sf"/>
</dbReference>
<dbReference type="SUPFAM" id="SSF46785">
    <property type="entry name" value="Winged helix' DNA-binding domain"/>
    <property type="match status" value="1"/>
</dbReference>
<accession>A0A178LH29</accession>
<sequence length="304" mass="33189">MDRLAAMRGFVRIVERRSFSRAAADLGLSPAMATLLVQQLEAHLGVTLLHRTTRRVSPTLDGAAYYERCVGWLAELDDIEGAFSQRRRQPRGRLRVDLPGALGQALVMPALPDFCQRYPELELVISADDRPVDVIGEGIDCVLRSGPLLDEGLAAHALGELVQVTCASPGYLAREGQPKSLADLTRHQLVHYRSQRSGRRLPFEFLREGELHCLNQPGRLTLSGADVYVGAALAGLGMIQAPLYHVAADLAAGRLCEVLPDLPPPGLPLAAVYPLASQTSPRVRAWVGWLTEIFAGVDPAWLRR</sequence>
<dbReference type="GO" id="GO:0043565">
    <property type="term" value="F:sequence-specific DNA binding"/>
    <property type="evidence" value="ECO:0007669"/>
    <property type="project" value="TreeGrafter"/>
</dbReference>
<dbReference type="GO" id="GO:0006351">
    <property type="term" value="P:DNA-templated transcription"/>
    <property type="evidence" value="ECO:0007669"/>
    <property type="project" value="TreeGrafter"/>
</dbReference>
<proteinExistence type="inferred from homology"/>
<organism evidence="6 7">
    <name type="scientific">Pseudomonas oryzihabitans</name>
    <dbReference type="NCBI Taxonomy" id="47885"/>
    <lineage>
        <taxon>Bacteria</taxon>
        <taxon>Pseudomonadati</taxon>
        <taxon>Pseudomonadota</taxon>
        <taxon>Gammaproteobacteria</taxon>
        <taxon>Pseudomonadales</taxon>
        <taxon>Pseudomonadaceae</taxon>
        <taxon>Pseudomonas</taxon>
    </lineage>
</organism>
<keyword evidence="2" id="KW-0805">Transcription regulation</keyword>
<protein>
    <submittedName>
        <fullName evidence="6">Transcriptional regulator</fullName>
    </submittedName>
</protein>
<dbReference type="PANTHER" id="PTHR30537:SF72">
    <property type="entry name" value="LYSR FAMILY TRANSCRIPTIONAL REGULATOR"/>
    <property type="match status" value="1"/>
</dbReference>
<gene>
    <name evidence="6" type="ORF">A4V15_02735</name>
</gene>
<dbReference type="Gene3D" id="1.10.10.10">
    <property type="entry name" value="Winged helix-like DNA-binding domain superfamily/Winged helix DNA-binding domain"/>
    <property type="match status" value="1"/>
</dbReference>
<dbReference type="PROSITE" id="PS50931">
    <property type="entry name" value="HTH_LYSR"/>
    <property type="match status" value="1"/>
</dbReference>
<dbReference type="Pfam" id="PF00126">
    <property type="entry name" value="HTH_1"/>
    <property type="match status" value="1"/>
</dbReference>
<dbReference type="InterPro" id="IPR005119">
    <property type="entry name" value="LysR_subst-bd"/>
</dbReference>
<dbReference type="Proteomes" id="UP000078356">
    <property type="component" value="Unassembled WGS sequence"/>
</dbReference>
<keyword evidence="4" id="KW-0804">Transcription</keyword>
<feature type="domain" description="HTH lysR-type" evidence="5">
    <location>
        <begin position="1"/>
        <end position="59"/>
    </location>
</feature>
<comment type="caution">
    <text evidence="6">The sequence shown here is derived from an EMBL/GenBank/DDBJ whole genome shotgun (WGS) entry which is preliminary data.</text>
</comment>
<dbReference type="SUPFAM" id="SSF53850">
    <property type="entry name" value="Periplasmic binding protein-like II"/>
    <property type="match status" value="1"/>
</dbReference>
<dbReference type="FunFam" id="3.40.190.290:FF:000001">
    <property type="entry name" value="Transcriptional regulator, LysR family"/>
    <property type="match status" value="1"/>
</dbReference>
<evidence type="ECO:0000259" key="5">
    <source>
        <dbReference type="PROSITE" id="PS50931"/>
    </source>
</evidence>
<reference evidence="6 7" key="1">
    <citation type="submission" date="2016-04" db="EMBL/GenBank/DDBJ databases">
        <title>Draft Genome Sequences of Staphylococcus capitis Strain H36, S. capitis Strain H65, S. cohnii Strain H62, S. hominis Strain H69, Mycobacterium iranicum Strain H39, Plantibacter sp. Strain H53, Pseudomonas oryzihabitans Strain H72, and Microbacterium sp. Strain H83, isolated from residential settings.</title>
        <authorList>
            <person name="Lymperopoulou D."/>
            <person name="Adams R.I."/>
            <person name="Lindow S."/>
            <person name="Coil D.A."/>
            <person name="Jospin G."/>
            <person name="Eisen J.A."/>
        </authorList>
    </citation>
    <scope>NUCLEOTIDE SEQUENCE [LARGE SCALE GENOMIC DNA]</scope>
    <source>
        <strain evidence="6 7">H72</strain>
    </source>
</reference>
<dbReference type="InterPro" id="IPR000847">
    <property type="entry name" value="LysR_HTH_N"/>
</dbReference>
<comment type="similarity">
    <text evidence="1">Belongs to the LysR transcriptional regulatory family.</text>
</comment>
<name>A0A178LH29_9PSED</name>
<dbReference type="CDD" id="cd08472">
    <property type="entry name" value="PBP2_CrgA_like_3"/>
    <property type="match status" value="1"/>
</dbReference>
<evidence type="ECO:0000313" key="7">
    <source>
        <dbReference type="Proteomes" id="UP000078356"/>
    </source>
</evidence>
<dbReference type="InterPro" id="IPR036390">
    <property type="entry name" value="WH_DNA-bd_sf"/>
</dbReference>
<dbReference type="GO" id="GO:0003700">
    <property type="term" value="F:DNA-binding transcription factor activity"/>
    <property type="evidence" value="ECO:0007669"/>
    <property type="project" value="InterPro"/>
</dbReference>
<dbReference type="RefSeq" id="WP_064307825.1">
    <property type="nucleotide sequence ID" value="NZ_LWCR01000012.1"/>
</dbReference>
<dbReference type="EMBL" id="LWCR01000012">
    <property type="protein sequence ID" value="OAN30014.1"/>
    <property type="molecule type" value="Genomic_DNA"/>
</dbReference>
<dbReference type="FunFam" id="1.10.10.10:FF:000001">
    <property type="entry name" value="LysR family transcriptional regulator"/>
    <property type="match status" value="1"/>
</dbReference>
<evidence type="ECO:0000313" key="6">
    <source>
        <dbReference type="EMBL" id="OAN30014.1"/>
    </source>
</evidence>